<reference evidence="2" key="2">
    <citation type="submission" date="2025-09" db="UniProtKB">
        <authorList>
            <consortium name="Ensembl"/>
        </authorList>
    </citation>
    <scope>IDENTIFICATION</scope>
</reference>
<protein>
    <submittedName>
        <fullName evidence="2">Uncharacterized protein</fullName>
    </submittedName>
</protein>
<dbReference type="GO" id="GO:0008009">
    <property type="term" value="F:chemokine activity"/>
    <property type="evidence" value="ECO:0007669"/>
    <property type="project" value="InterPro"/>
</dbReference>
<evidence type="ECO:0000313" key="2">
    <source>
        <dbReference type="Ensembl" id="ENSVKKP00000006195.1"/>
    </source>
</evidence>
<accession>A0A8D2JB11</accession>
<dbReference type="AlphaFoldDB" id="A0A8D2JB11"/>
<dbReference type="GO" id="GO:0005576">
    <property type="term" value="C:extracellular region"/>
    <property type="evidence" value="ECO:0007669"/>
    <property type="project" value="InterPro"/>
</dbReference>
<evidence type="ECO:0000313" key="3">
    <source>
        <dbReference type="Proteomes" id="UP000694545"/>
    </source>
</evidence>
<dbReference type="SUPFAM" id="SSF54117">
    <property type="entry name" value="Interleukin 8-like chemokines"/>
    <property type="match status" value="1"/>
</dbReference>
<name>A0A8D2JB11_VARKO</name>
<organism evidence="2 3">
    <name type="scientific">Varanus komodoensis</name>
    <name type="common">Komodo dragon</name>
    <dbReference type="NCBI Taxonomy" id="61221"/>
    <lineage>
        <taxon>Eukaryota</taxon>
        <taxon>Metazoa</taxon>
        <taxon>Chordata</taxon>
        <taxon>Craniata</taxon>
        <taxon>Vertebrata</taxon>
        <taxon>Euteleostomi</taxon>
        <taxon>Lepidosauria</taxon>
        <taxon>Squamata</taxon>
        <taxon>Bifurcata</taxon>
        <taxon>Unidentata</taxon>
        <taxon>Episquamata</taxon>
        <taxon>Toxicofera</taxon>
        <taxon>Anguimorpha</taxon>
        <taxon>Paleoanguimorpha</taxon>
        <taxon>Varanoidea</taxon>
        <taxon>Varanidae</taxon>
        <taxon>Varanus</taxon>
    </lineage>
</organism>
<evidence type="ECO:0000256" key="1">
    <source>
        <dbReference type="SAM" id="SignalP"/>
    </source>
</evidence>
<keyword evidence="3" id="KW-1185">Reference proteome</keyword>
<reference evidence="2" key="1">
    <citation type="submission" date="2025-08" db="UniProtKB">
        <authorList>
            <consortium name="Ensembl"/>
        </authorList>
    </citation>
    <scope>IDENTIFICATION</scope>
</reference>
<proteinExistence type="predicted"/>
<keyword evidence="1" id="KW-0732">Signal</keyword>
<dbReference type="InterPro" id="IPR036048">
    <property type="entry name" value="Interleukin_8-like_sf"/>
</dbReference>
<feature type="signal peptide" evidence="1">
    <location>
        <begin position="1"/>
        <end position="21"/>
    </location>
</feature>
<dbReference type="GO" id="GO:0006955">
    <property type="term" value="P:immune response"/>
    <property type="evidence" value="ECO:0007669"/>
    <property type="project" value="InterPro"/>
</dbReference>
<dbReference type="Proteomes" id="UP000694545">
    <property type="component" value="Unplaced"/>
</dbReference>
<sequence>PEKGAFIWAIVLFLGNCYTSSIQYRDGPMGPYRNELSNNHNNFKSFFSPLQRLVNKKGIPICANPQMSWVKKAMTVLPHKMNSS</sequence>
<dbReference type="Gene3D" id="2.40.50.40">
    <property type="match status" value="1"/>
</dbReference>
<dbReference type="Ensembl" id="ENSVKKT00000006357.1">
    <property type="protein sequence ID" value="ENSVKKP00000006195.1"/>
    <property type="gene ID" value="ENSVKKG00000004495.1"/>
</dbReference>
<feature type="chain" id="PRO_5034375340" evidence="1">
    <location>
        <begin position="22"/>
        <end position="84"/>
    </location>
</feature>